<comment type="cofactor">
    <cofactor evidence="1">
        <name>Mn(2+)</name>
        <dbReference type="ChEBI" id="CHEBI:29035"/>
    </cofactor>
</comment>
<dbReference type="Pfam" id="PF03372">
    <property type="entry name" value="Exo_endo_phos"/>
    <property type="match status" value="1"/>
</dbReference>
<evidence type="ECO:0000256" key="1">
    <source>
        <dbReference type="ARBA" id="ARBA00001936"/>
    </source>
</evidence>
<keyword evidence="4" id="KW-0540">Nuclease</keyword>
<evidence type="ECO:0000256" key="8">
    <source>
        <dbReference type="ARBA" id="ARBA00022842"/>
    </source>
</evidence>
<keyword evidence="10" id="KW-0539">Nucleus</keyword>
<dbReference type="GO" id="GO:0004518">
    <property type="term" value="F:nuclease activity"/>
    <property type="evidence" value="ECO:0007669"/>
    <property type="project" value="UniProtKB-KW"/>
</dbReference>
<proteinExistence type="predicted"/>
<accession>A0A8H3SCA5</accession>
<dbReference type="Gene3D" id="3.60.10.10">
    <property type="entry name" value="Endonuclease/exonuclease/phosphatase"/>
    <property type="match status" value="1"/>
</dbReference>
<reference evidence="12 13" key="1">
    <citation type="submission" date="2020-01" db="EMBL/GenBank/DDBJ databases">
        <title>Draft genome sequence of Aspergillus udagawae IFM 46972.</title>
        <authorList>
            <person name="Takahashi H."/>
            <person name="Yaguchi T."/>
        </authorList>
    </citation>
    <scope>NUCLEOTIDE SEQUENCE [LARGE SCALE GENOMIC DNA]</scope>
    <source>
        <strain evidence="12 13">IFM 46972</strain>
    </source>
</reference>
<dbReference type="GO" id="GO:0006302">
    <property type="term" value="P:double-strand break repair"/>
    <property type="evidence" value="ECO:0007669"/>
    <property type="project" value="TreeGrafter"/>
</dbReference>
<dbReference type="SUPFAM" id="SSF56219">
    <property type="entry name" value="DNase I-like"/>
    <property type="match status" value="1"/>
</dbReference>
<evidence type="ECO:0000256" key="2">
    <source>
        <dbReference type="ARBA" id="ARBA00001946"/>
    </source>
</evidence>
<evidence type="ECO:0000256" key="4">
    <source>
        <dbReference type="ARBA" id="ARBA00022722"/>
    </source>
</evidence>
<dbReference type="GO" id="GO:0070260">
    <property type="term" value="F:5'-tyrosyl-DNA phosphodiesterase activity"/>
    <property type="evidence" value="ECO:0007669"/>
    <property type="project" value="TreeGrafter"/>
</dbReference>
<evidence type="ECO:0000256" key="7">
    <source>
        <dbReference type="ARBA" id="ARBA00022801"/>
    </source>
</evidence>
<evidence type="ECO:0000313" key="13">
    <source>
        <dbReference type="Proteomes" id="UP000465221"/>
    </source>
</evidence>
<dbReference type="GO" id="GO:0046872">
    <property type="term" value="F:metal ion binding"/>
    <property type="evidence" value="ECO:0007669"/>
    <property type="project" value="UniProtKB-KW"/>
</dbReference>
<dbReference type="EMBL" id="BLKC01000129">
    <property type="protein sequence ID" value="GFF55869.1"/>
    <property type="molecule type" value="Genomic_DNA"/>
</dbReference>
<evidence type="ECO:0000256" key="5">
    <source>
        <dbReference type="ARBA" id="ARBA00022723"/>
    </source>
</evidence>
<feature type="domain" description="Endonuclease/exonuclease/phosphatase" evidence="11">
    <location>
        <begin position="71"/>
        <end position="350"/>
    </location>
</feature>
<dbReference type="CDD" id="cd09080">
    <property type="entry name" value="TDP2"/>
    <property type="match status" value="1"/>
</dbReference>
<organism evidence="12 13">
    <name type="scientific">Aspergillus udagawae</name>
    <dbReference type="NCBI Taxonomy" id="91492"/>
    <lineage>
        <taxon>Eukaryota</taxon>
        <taxon>Fungi</taxon>
        <taxon>Dikarya</taxon>
        <taxon>Ascomycota</taxon>
        <taxon>Pezizomycotina</taxon>
        <taxon>Eurotiomycetes</taxon>
        <taxon>Eurotiomycetidae</taxon>
        <taxon>Eurotiales</taxon>
        <taxon>Aspergillaceae</taxon>
        <taxon>Aspergillus</taxon>
        <taxon>Aspergillus subgen. Fumigati</taxon>
    </lineage>
</organism>
<gene>
    <name evidence="12" type="ORF">IFM46972_10369</name>
</gene>
<evidence type="ECO:0000259" key="11">
    <source>
        <dbReference type="Pfam" id="PF03372"/>
    </source>
</evidence>
<dbReference type="PANTHER" id="PTHR15822:SF4">
    <property type="entry name" value="TYROSYL-DNA PHOSPHODIESTERASE 2"/>
    <property type="match status" value="1"/>
</dbReference>
<evidence type="ECO:0000256" key="6">
    <source>
        <dbReference type="ARBA" id="ARBA00022763"/>
    </source>
</evidence>
<evidence type="ECO:0000256" key="10">
    <source>
        <dbReference type="ARBA" id="ARBA00023242"/>
    </source>
</evidence>
<keyword evidence="6" id="KW-0227">DNA damage</keyword>
<evidence type="ECO:0000313" key="12">
    <source>
        <dbReference type="EMBL" id="GFF55869.1"/>
    </source>
</evidence>
<dbReference type="InterPro" id="IPR005135">
    <property type="entry name" value="Endo/exonuclease/phosphatase"/>
</dbReference>
<evidence type="ECO:0000256" key="9">
    <source>
        <dbReference type="ARBA" id="ARBA00023204"/>
    </source>
</evidence>
<dbReference type="FunFam" id="3.60.10.10:FF:000109">
    <property type="entry name" value="Endonuclease/exonuclease/phosphatase family protein"/>
    <property type="match status" value="1"/>
</dbReference>
<keyword evidence="8" id="KW-0460">Magnesium</keyword>
<dbReference type="InterPro" id="IPR036691">
    <property type="entry name" value="Endo/exonu/phosph_ase_sf"/>
</dbReference>
<dbReference type="Proteomes" id="UP000465221">
    <property type="component" value="Unassembled WGS sequence"/>
</dbReference>
<name>A0A8H3SCA5_9EURO</name>
<dbReference type="GO" id="GO:0005737">
    <property type="term" value="C:cytoplasm"/>
    <property type="evidence" value="ECO:0007669"/>
    <property type="project" value="TreeGrafter"/>
</dbReference>
<comment type="caution">
    <text evidence="12">The sequence shown here is derived from an EMBL/GenBank/DDBJ whole genome shotgun (WGS) entry which is preliminary data.</text>
</comment>
<comment type="subcellular location">
    <subcellularLocation>
        <location evidence="3">Nucleus</location>
        <location evidence="3">PML body</location>
    </subcellularLocation>
</comment>
<dbReference type="InterPro" id="IPR051547">
    <property type="entry name" value="TDP2-like"/>
</dbReference>
<comment type="cofactor">
    <cofactor evidence="2">
        <name>Mg(2+)</name>
        <dbReference type="ChEBI" id="CHEBI:18420"/>
    </cofactor>
</comment>
<evidence type="ECO:0000256" key="3">
    <source>
        <dbReference type="ARBA" id="ARBA00004322"/>
    </source>
</evidence>
<sequence>MTSKAIPGLAKKLHTAKSAMRLDRANPQPFYHYFNNSWTPIRSSSDITKNPSTSNLRQSYSKSVTRIRLTTWNIDFQTPHGHERMAAALEYLSHQHSTQHDDETPSIIFLQEMVGSDLQLIQESGWVQEKFFITDTSSDYWRGSYGTTTMIDKQLVVRRVFRVPYSNSGMERDGLFVGVDVGPPGPEGECILRLCNTHLESLVSHPPRRPVQLRLASSFMHGSGPAPVPEDEGMYAPPTPHAAILAGDLNAFAPEDRSAPEECGLRDAFLILGGREGTEESFTWGQQVPDWMREQFGCSRMDKILYCGGVEAKSLKRFGEGVTVTVNSQGDHSDSEDENHSNEEVWVTDHLGLQGEFEVLSSSC</sequence>
<keyword evidence="9" id="KW-0234">DNA repair</keyword>
<protein>
    <submittedName>
        <fullName evidence="12">5'-tyrosyl-DNA phosphodiesterase</fullName>
    </submittedName>
</protein>
<keyword evidence="7" id="KW-0378">Hydrolase</keyword>
<dbReference type="AlphaFoldDB" id="A0A8H3SCA5"/>
<dbReference type="GO" id="GO:0003697">
    <property type="term" value="F:single-stranded DNA binding"/>
    <property type="evidence" value="ECO:0007669"/>
    <property type="project" value="TreeGrafter"/>
</dbReference>
<dbReference type="PANTHER" id="PTHR15822">
    <property type="entry name" value="TRAF AND TNF RECEPTOR-ASSOCIATED PROTEIN"/>
    <property type="match status" value="1"/>
</dbReference>
<keyword evidence="5" id="KW-0479">Metal-binding</keyword>